<comment type="caution">
    <text evidence="2">The sequence shown here is derived from an EMBL/GenBank/DDBJ whole genome shotgun (WGS) entry which is preliminary data.</text>
</comment>
<evidence type="ECO:0000259" key="1">
    <source>
        <dbReference type="Pfam" id="PF13467"/>
    </source>
</evidence>
<sequence>MQKRSIEIAGHRTSVSLEDSFWSALADLARIEGRTVNMVVTDIDAARDGETNLSSAIRQTLLAAARAGRLPGRDDQAG</sequence>
<organism evidence="2 3">
    <name type="scientific">Oleomonas cavernae</name>
    <dbReference type="NCBI Taxonomy" id="2320859"/>
    <lineage>
        <taxon>Bacteria</taxon>
        <taxon>Pseudomonadati</taxon>
        <taxon>Pseudomonadota</taxon>
        <taxon>Alphaproteobacteria</taxon>
        <taxon>Acetobacterales</taxon>
        <taxon>Acetobacteraceae</taxon>
        <taxon>Oleomonas</taxon>
    </lineage>
</organism>
<dbReference type="Pfam" id="PF13467">
    <property type="entry name" value="RHH_4"/>
    <property type="match status" value="1"/>
</dbReference>
<keyword evidence="3" id="KW-1185">Reference proteome</keyword>
<keyword evidence="2" id="KW-0808">Transferase</keyword>
<dbReference type="AlphaFoldDB" id="A0A418WDX8"/>
<evidence type="ECO:0000313" key="2">
    <source>
        <dbReference type="EMBL" id="RJF88176.1"/>
    </source>
</evidence>
<proteinExistence type="predicted"/>
<evidence type="ECO:0000313" key="3">
    <source>
        <dbReference type="Proteomes" id="UP000284605"/>
    </source>
</evidence>
<dbReference type="GO" id="GO:0016740">
    <property type="term" value="F:transferase activity"/>
    <property type="evidence" value="ECO:0007669"/>
    <property type="project" value="UniProtKB-KW"/>
</dbReference>
<accession>A0A418WDX8</accession>
<dbReference type="OrthoDB" id="7477016at2"/>
<feature type="domain" description="Ribbon-helix-helix" evidence="1">
    <location>
        <begin position="2"/>
        <end position="63"/>
    </location>
</feature>
<dbReference type="Proteomes" id="UP000284605">
    <property type="component" value="Unassembled WGS sequence"/>
</dbReference>
<dbReference type="EMBL" id="QYUK01000011">
    <property type="protein sequence ID" value="RJF88176.1"/>
    <property type="molecule type" value="Genomic_DNA"/>
</dbReference>
<dbReference type="InterPro" id="IPR027373">
    <property type="entry name" value="RHH_dom"/>
</dbReference>
<dbReference type="RefSeq" id="WP_119778813.1">
    <property type="nucleotide sequence ID" value="NZ_QYUK01000011.1"/>
</dbReference>
<reference evidence="2 3" key="1">
    <citation type="submission" date="2018-09" db="EMBL/GenBank/DDBJ databases">
        <authorList>
            <person name="Zhu H."/>
        </authorList>
    </citation>
    <scope>NUCLEOTIDE SEQUENCE [LARGE SCALE GENOMIC DNA]</scope>
    <source>
        <strain evidence="2 3">K1W22B-8</strain>
    </source>
</reference>
<protein>
    <submittedName>
        <fullName evidence="2">Aryl-sulfate sulfotransferase</fullName>
    </submittedName>
</protein>
<gene>
    <name evidence="2" type="ORF">D3874_15095</name>
</gene>
<dbReference type="Gene3D" id="1.10.3990.20">
    <property type="entry name" value="protein bp1543"/>
    <property type="match status" value="1"/>
</dbReference>
<name>A0A418WDX8_9PROT</name>
<dbReference type="InterPro" id="IPR038268">
    <property type="entry name" value="RHH_sf"/>
</dbReference>